<accession>A0A916Z8H5</accession>
<dbReference type="Pfam" id="PF13271">
    <property type="entry name" value="DUF4062"/>
    <property type="match status" value="1"/>
</dbReference>
<evidence type="ECO:0000259" key="1">
    <source>
        <dbReference type="Pfam" id="PF13271"/>
    </source>
</evidence>
<name>A0A916Z8H5_9BACT</name>
<keyword evidence="3" id="KW-1185">Reference proteome</keyword>
<comment type="caution">
    <text evidence="2">The sequence shown here is derived from an EMBL/GenBank/DDBJ whole genome shotgun (WGS) entry which is preliminary data.</text>
</comment>
<dbReference type="InterPro" id="IPR025139">
    <property type="entry name" value="DUF4062"/>
</dbReference>
<evidence type="ECO:0000313" key="3">
    <source>
        <dbReference type="Proteomes" id="UP000609064"/>
    </source>
</evidence>
<dbReference type="Proteomes" id="UP000609064">
    <property type="component" value="Unassembled WGS sequence"/>
</dbReference>
<gene>
    <name evidence="2" type="ORF">GCM10011514_52020</name>
</gene>
<feature type="domain" description="DUF4062" evidence="1">
    <location>
        <begin position="9"/>
        <end position="91"/>
    </location>
</feature>
<dbReference type="AlphaFoldDB" id="A0A916Z8H5"/>
<reference evidence="2" key="1">
    <citation type="journal article" date="2014" name="Int. J. Syst. Evol. Microbiol.">
        <title>Complete genome sequence of Corynebacterium casei LMG S-19264T (=DSM 44701T), isolated from a smear-ripened cheese.</title>
        <authorList>
            <consortium name="US DOE Joint Genome Institute (JGI-PGF)"/>
            <person name="Walter F."/>
            <person name="Albersmeier A."/>
            <person name="Kalinowski J."/>
            <person name="Ruckert C."/>
        </authorList>
    </citation>
    <scope>NUCLEOTIDE SEQUENCE</scope>
    <source>
        <strain evidence="2">CGMCC 1.15958</strain>
    </source>
</reference>
<organism evidence="2 3">
    <name type="scientific">Emticicia aquatilis</name>
    <dbReference type="NCBI Taxonomy" id="1537369"/>
    <lineage>
        <taxon>Bacteria</taxon>
        <taxon>Pseudomonadati</taxon>
        <taxon>Bacteroidota</taxon>
        <taxon>Cytophagia</taxon>
        <taxon>Cytophagales</taxon>
        <taxon>Leadbetterellaceae</taxon>
        <taxon>Emticicia</taxon>
    </lineage>
</organism>
<sequence>MANRNRKLQVFVSSTFIDLQEERQAAVQSILNAGHIPAGMELFTAGDESQWTIIKRWIEDSDVYMLLLGGRYGSIEPKSGKSYTHLEYEYAVNLKKPLFAIVMQEQALDEKVKEKGKFILELDNPQGLKEFRRVVTGNICSFWSDLKDIKLSINDSIRDIEYRYEGSLKGWIKDEGINFSSTLDELTRLSKENSELKLELANYQNSGEKINGVEIEKFAELLKNKKLNLSLSLGFDAETLLITNVLSLFYHYMNQRDVYFTIYNAIGYEIERNELEKYNLIINGKPSEIGTKLFVYLEMNKHLLEI</sequence>
<reference evidence="2" key="2">
    <citation type="submission" date="2020-09" db="EMBL/GenBank/DDBJ databases">
        <authorList>
            <person name="Sun Q."/>
            <person name="Zhou Y."/>
        </authorList>
    </citation>
    <scope>NUCLEOTIDE SEQUENCE</scope>
    <source>
        <strain evidence="2">CGMCC 1.15958</strain>
    </source>
</reference>
<proteinExistence type="predicted"/>
<dbReference type="EMBL" id="BMKK01000018">
    <property type="protein sequence ID" value="GGD81535.1"/>
    <property type="molecule type" value="Genomic_DNA"/>
</dbReference>
<evidence type="ECO:0000313" key="2">
    <source>
        <dbReference type="EMBL" id="GGD81535.1"/>
    </source>
</evidence>
<protein>
    <recommendedName>
        <fullName evidence="1">DUF4062 domain-containing protein</fullName>
    </recommendedName>
</protein>
<dbReference type="RefSeq" id="WP_188771080.1">
    <property type="nucleotide sequence ID" value="NZ_BMKK01000018.1"/>
</dbReference>